<feature type="region of interest" description="Disordered" evidence="1">
    <location>
        <begin position="1"/>
        <end position="61"/>
    </location>
</feature>
<evidence type="ECO:0000256" key="1">
    <source>
        <dbReference type="SAM" id="MobiDB-lite"/>
    </source>
</evidence>
<protein>
    <submittedName>
        <fullName evidence="2">Uncharacterized protein</fullName>
    </submittedName>
</protein>
<dbReference type="AlphaFoldDB" id="A0A7S3PN86"/>
<gene>
    <name evidence="2" type="ORF">ASTO00021_LOCUS15125</name>
</gene>
<organism evidence="2">
    <name type="scientific">Aplanochytrium stocchinoi</name>
    <dbReference type="NCBI Taxonomy" id="215587"/>
    <lineage>
        <taxon>Eukaryota</taxon>
        <taxon>Sar</taxon>
        <taxon>Stramenopiles</taxon>
        <taxon>Bigyra</taxon>
        <taxon>Labyrinthulomycetes</taxon>
        <taxon>Thraustochytrida</taxon>
        <taxon>Thraustochytriidae</taxon>
        <taxon>Aplanochytrium</taxon>
    </lineage>
</organism>
<reference evidence="2" key="1">
    <citation type="submission" date="2021-01" db="EMBL/GenBank/DDBJ databases">
        <authorList>
            <person name="Corre E."/>
            <person name="Pelletier E."/>
            <person name="Niang G."/>
            <person name="Scheremetjew M."/>
            <person name="Finn R."/>
            <person name="Kale V."/>
            <person name="Holt S."/>
            <person name="Cochrane G."/>
            <person name="Meng A."/>
            <person name="Brown T."/>
            <person name="Cohen L."/>
        </authorList>
    </citation>
    <scope>NUCLEOTIDE SEQUENCE</scope>
    <source>
        <strain evidence="2">GSBS06</strain>
    </source>
</reference>
<dbReference type="EMBL" id="HBIN01019832">
    <property type="protein sequence ID" value="CAE0445094.1"/>
    <property type="molecule type" value="Transcribed_RNA"/>
</dbReference>
<feature type="compositionally biased region" description="Basic residues" evidence="1">
    <location>
        <begin position="23"/>
        <end position="42"/>
    </location>
</feature>
<proteinExistence type="predicted"/>
<evidence type="ECO:0000313" key="2">
    <source>
        <dbReference type="EMBL" id="CAE0445094.1"/>
    </source>
</evidence>
<name>A0A7S3PN86_9STRA</name>
<accession>A0A7S3PN86</accession>
<sequence length="252" mass="29074">MDTGKVVRGGGYKDGNIPQGAQNKRKPKAKSQKKQDKIRRKQQLPSYLRQDENENQVSATISVPDNEIVKLAHRELQQQQQQATKTDHKLKAADLVPPWLHRLRKEMLSLNTRFSTVRLPSEWFKLCRDLHVVCKKWKERQLNCAVTVGVNQSTDEIEHQKVSEVEKEKDISDLLFLVIQHSLQSGPLKGAKAGYFKRSSDDVNRFVYETHFPELFGPDVNVRVCGFTDNQCRTISKWYRLVEKQCEGKTTS</sequence>